<feature type="compositionally biased region" description="Low complexity" evidence="1">
    <location>
        <begin position="134"/>
        <end position="159"/>
    </location>
</feature>
<gene>
    <name evidence="3" type="ORF">BJX66DRAFT_345309</name>
</gene>
<dbReference type="PANTHER" id="PTHR40640">
    <property type="entry name" value="ANCHORED GLYCOPROTEIN, PUTATIVE (AFU_ORTHOLOGUE AFUA_8G04860)-RELATED"/>
    <property type="match status" value="1"/>
</dbReference>
<proteinExistence type="predicted"/>
<sequence>MHSKTILLSLGLMATVATADEIVTMFVADGASTQPLVGQVIGGRLDTTSYSITCADTVTSCDLEAGGATLVQGPSTHEIRASIDNEPYTRACEVGTAVATCSIKIGDEDWSDAFTDTASELPVTITSGSGVPISTPGPATSTSVSTTTETDSESDSTTPTPTPTPSSDEAGESEEAEETDSDNAAMAQVTGMAWAVAAGMAAAVAIA</sequence>
<protein>
    <recommendedName>
        <fullName evidence="5">GPI anchored protein</fullName>
    </recommendedName>
</protein>
<name>A0ABR4FIH1_9EURO</name>
<evidence type="ECO:0008006" key="5">
    <source>
        <dbReference type="Google" id="ProtNLM"/>
    </source>
</evidence>
<dbReference type="EMBL" id="JBFTWV010000279">
    <property type="protein sequence ID" value="KAL2783040.1"/>
    <property type="molecule type" value="Genomic_DNA"/>
</dbReference>
<keyword evidence="4" id="KW-1185">Reference proteome</keyword>
<feature type="chain" id="PRO_5047522944" description="GPI anchored protein" evidence="2">
    <location>
        <begin position="20"/>
        <end position="207"/>
    </location>
</feature>
<keyword evidence="2" id="KW-0732">Signal</keyword>
<dbReference type="PANTHER" id="PTHR40640:SF1">
    <property type="entry name" value="ANCHORED GLYCOPROTEIN, PUTATIVE (AFU_ORTHOLOGUE AFUA_8G04860)-RELATED"/>
    <property type="match status" value="1"/>
</dbReference>
<evidence type="ECO:0000313" key="4">
    <source>
        <dbReference type="Proteomes" id="UP001610563"/>
    </source>
</evidence>
<dbReference type="Proteomes" id="UP001610563">
    <property type="component" value="Unassembled WGS sequence"/>
</dbReference>
<reference evidence="3 4" key="1">
    <citation type="submission" date="2024-07" db="EMBL/GenBank/DDBJ databases">
        <title>Section-level genome sequencing and comparative genomics of Aspergillus sections Usti and Cavernicolus.</title>
        <authorList>
            <consortium name="Lawrence Berkeley National Laboratory"/>
            <person name="Nybo J.L."/>
            <person name="Vesth T.C."/>
            <person name="Theobald S."/>
            <person name="Frisvad J.C."/>
            <person name="Larsen T.O."/>
            <person name="Kjaerboelling I."/>
            <person name="Rothschild-Mancinelli K."/>
            <person name="Lyhne E.K."/>
            <person name="Kogle M.E."/>
            <person name="Barry K."/>
            <person name="Clum A."/>
            <person name="Na H."/>
            <person name="Ledsgaard L."/>
            <person name="Lin J."/>
            <person name="Lipzen A."/>
            <person name="Kuo A."/>
            <person name="Riley R."/>
            <person name="Mondo S."/>
            <person name="Labutti K."/>
            <person name="Haridas S."/>
            <person name="Pangalinan J."/>
            <person name="Salamov A.A."/>
            <person name="Simmons B.A."/>
            <person name="Magnuson J.K."/>
            <person name="Chen J."/>
            <person name="Drula E."/>
            <person name="Henrissat B."/>
            <person name="Wiebenga A."/>
            <person name="Lubbers R.J."/>
            <person name="Gomes A.C."/>
            <person name="Makela M.R."/>
            <person name="Stajich J."/>
            <person name="Grigoriev I.V."/>
            <person name="Mortensen U.H."/>
            <person name="De Vries R.P."/>
            <person name="Baker S.E."/>
            <person name="Andersen M.R."/>
        </authorList>
    </citation>
    <scope>NUCLEOTIDE SEQUENCE [LARGE SCALE GENOMIC DNA]</scope>
    <source>
        <strain evidence="3 4">CBS 209.92</strain>
    </source>
</reference>
<evidence type="ECO:0000313" key="3">
    <source>
        <dbReference type="EMBL" id="KAL2783040.1"/>
    </source>
</evidence>
<accession>A0ABR4FIH1</accession>
<feature type="signal peptide" evidence="2">
    <location>
        <begin position="1"/>
        <end position="19"/>
    </location>
</feature>
<evidence type="ECO:0000256" key="2">
    <source>
        <dbReference type="SAM" id="SignalP"/>
    </source>
</evidence>
<feature type="compositionally biased region" description="Acidic residues" evidence="1">
    <location>
        <begin position="169"/>
        <end position="181"/>
    </location>
</feature>
<feature type="region of interest" description="Disordered" evidence="1">
    <location>
        <begin position="125"/>
        <end position="182"/>
    </location>
</feature>
<organism evidence="3 4">
    <name type="scientific">Aspergillus keveii</name>
    <dbReference type="NCBI Taxonomy" id="714993"/>
    <lineage>
        <taxon>Eukaryota</taxon>
        <taxon>Fungi</taxon>
        <taxon>Dikarya</taxon>
        <taxon>Ascomycota</taxon>
        <taxon>Pezizomycotina</taxon>
        <taxon>Eurotiomycetes</taxon>
        <taxon>Eurotiomycetidae</taxon>
        <taxon>Eurotiales</taxon>
        <taxon>Aspergillaceae</taxon>
        <taxon>Aspergillus</taxon>
        <taxon>Aspergillus subgen. Nidulantes</taxon>
    </lineage>
</organism>
<evidence type="ECO:0000256" key="1">
    <source>
        <dbReference type="SAM" id="MobiDB-lite"/>
    </source>
</evidence>
<comment type="caution">
    <text evidence="3">The sequence shown here is derived from an EMBL/GenBank/DDBJ whole genome shotgun (WGS) entry which is preliminary data.</text>
</comment>